<accession>A0ABT0LD70</accession>
<evidence type="ECO:0008006" key="3">
    <source>
        <dbReference type="Google" id="ProtNLM"/>
    </source>
</evidence>
<keyword evidence="2" id="KW-1185">Reference proteome</keyword>
<dbReference type="RefSeq" id="WP_248940963.1">
    <property type="nucleotide sequence ID" value="NZ_JAKIKS010000055.1"/>
</dbReference>
<dbReference type="Proteomes" id="UP001203423">
    <property type="component" value="Unassembled WGS sequence"/>
</dbReference>
<gene>
    <name evidence="1" type="ORF">L2764_14515</name>
</gene>
<comment type="caution">
    <text evidence="1">The sequence shown here is derived from an EMBL/GenBank/DDBJ whole genome shotgun (WGS) entry which is preliminary data.</text>
</comment>
<sequence length="116" mass="13096">MPCSNTQSHSNHIHGPHCGHTAIRHKDHTCYVHDGHLHQPHEDHYHDHNIEVSNRNPDQCIPTHHCGDHIHGPDCGHEAIPHGDHIDYLVDGHLHHVHNGHCDDHGPIEIISAQTK</sequence>
<reference evidence="1 2" key="1">
    <citation type="submission" date="2022-01" db="EMBL/GenBank/DDBJ databases">
        <title>Whole genome-based taxonomy of the Shewanellaceae.</title>
        <authorList>
            <person name="Martin-Rodriguez A.J."/>
        </authorList>
    </citation>
    <scope>NUCLEOTIDE SEQUENCE [LARGE SCALE GENOMIC DNA]</scope>
    <source>
        <strain evidence="1 2">DSM 17177</strain>
    </source>
</reference>
<dbReference type="EMBL" id="JAKIKS010000055">
    <property type="protein sequence ID" value="MCL1125656.1"/>
    <property type="molecule type" value="Genomic_DNA"/>
</dbReference>
<protein>
    <recommendedName>
        <fullName evidence="3">Threonine dehydratase</fullName>
    </recommendedName>
</protein>
<name>A0ABT0LD70_9GAMM</name>
<organism evidence="1 2">
    <name type="scientific">Shewanella surugensis</name>
    <dbReference type="NCBI Taxonomy" id="212020"/>
    <lineage>
        <taxon>Bacteria</taxon>
        <taxon>Pseudomonadati</taxon>
        <taxon>Pseudomonadota</taxon>
        <taxon>Gammaproteobacteria</taxon>
        <taxon>Alteromonadales</taxon>
        <taxon>Shewanellaceae</taxon>
        <taxon>Shewanella</taxon>
    </lineage>
</organism>
<evidence type="ECO:0000313" key="2">
    <source>
        <dbReference type="Proteomes" id="UP001203423"/>
    </source>
</evidence>
<evidence type="ECO:0000313" key="1">
    <source>
        <dbReference type="EMBL" id="MCL1125656.1"/>
    </source>
</evidence>
<proteinExistence type="predicted"/>